<protein>
    <submittedName>
        <fullName evidence="2">Hypothetical_protein</fullName>
    </submittedName>
</protein>
<organism evidence="1">
    <name type="scientific">Hexamita inflata</name>
    <dbReference type="NCBI Taxonomy" id="28002"/>
    <lineage>
        <taxon>Eukaryota</taxon>
        <taxon>Metamonada</taxon>
        <taxon>Diplomonadida</taxon>
        <taxon>Hexamitidae</taxon>
        <taxon>Hexamitinae</taxon>
        <taxon>Hexamita</taxon>
    </lineage>
</organism>
<keyword evidence="3" id="KW-1185">Reference proteome</keyword>
<evidence type="ECO:0000313" key="3">
    <source>
        <dbReference type="Proteomes" id="UP001642409"/>
    </source>
</evidence>
<dbReference type="EMBL" id="CAXDID020000262">
    <property type="protein sequence ID" value="CAL6066531.1"/>
    <property type="molecule type" value="Genomic_DNA"/>
</dbReference>
<evidence type="ECO:0000313" key="1">
    <source>
        <dbReference type="EMBL" id="CAI9944483.1"/>
    </source>
</evidence>
<name>A0AA86PT59_9EUKA</name>
<comment type="caution">
    <text evidence="1">The sequence shown here is derived from an EMBL/GenBank/DDBJ whole genome shotgun (WGS) entry which is preliminary data.</text>
</comment>
<evidence type="ECO:0000313" key="2">
    <source>
        <dbReference type="EMBL" id="CAL6066531.1"/>
    </source>
</evidence>
<dbReference type="EMBL" id="CATOUU010000728">
    <property type="protein sequence ID" value="CAI9944483.1"/>
    <property type="molecule type" value="Genomic_DNA"/>
</dbReference>
<dbReference type="AlphaFoldDB" id="A0AA86PT59"/>
<accession>A0AA86PT59</accession>
<reference evidence="1" key="1">
    <citation type="submission" date="2023-06" db="EMBL/GenBank/DDBJ databases">
        <authorList>
            <person name="Kurt Z."/>
        </authorList>
    </citation>
    <scope>NUCLEOTIDE SEQUENCE</scope>
</reference>
<sequence length="187" mass="21758">MSDNLRIKMFIELYGERKASKFPNILQINEIVTIIQTAINDHKILKKLSFITSPCTQQIIDFIYSLFNKEIQVIIQEFKIAYCKQYNDLYPTLLKNYVYNQWNEHFSAQMALDFLDIVKKARINLYLSEIPIKFPKKYFGFSALNNVEQALIILCLCCCVSNLTAEDLAQSQIWPCFGVYDVQGIKG</sequence>
<reference evidence="2 3" key="2">
    <citation type="submission" date="2024-07" db="EMBL/GenBank/DDBJ databases">
        <authorList>
            <person name="Akdeniz Z."/>
        </authorList>
    </citation>
    <scope>NUCLEOTIDE SEQUENCE [LARGE SCALE GENOMIC DNA]</scope>
</reference>
<dbReference type="Proteomes" id="UP001642409">
    <property type="component" value="Unassembled WGS sequence"/>
</dbReference>
<proteinExistence type="predicted"/>
<gene>
    <name evidence="1" type="ORF">HINF_LOCUS32128</name>
    <name evidence="2" type="ORF">HINF_LOCUS52442</name>
</gene>